<proteinExistence type="predicted"/>
<accession>A0A5E8HGT4</accession>
<gene>
    <name evidence="1" type="ORF">LEP1GSC202_1859</name>
</gene>
<dbReference type="EMBL" id="AOGX02000015">
    <property type="protein sequence ID" value="EOQ89196.1"/>
    <property type="molecule type" value="Genomic_DNA"/>
</dbReference>
<dbReference type="STRING" id="1249483.LEP1GSC202_1859"/>
<evidence type="ECO:0000313" key="2">
    <source>
        <dbReference type="Proteomes" id="UP000013996"/>
    </source>
</evidence>
<dbReference type="AlphaFoldDB" id="A0A5E8HGT4"/>
<reference evidence="1 2" key="1">
    <citation type="submission" date="2013-04" db="EMBL/GenBank/DDBJ databases">
        <authorList>
            <person name="Harkins D.M."/>
            <person name="Durkin A.S."/>
            <person name="Brinkac L.M."/>
            <person name="Haft D.H."/>
            <person name="Selengut J.D."/>
            <person name="Sanka R."/>
            <person name="DePew J."/>
            <person name="Purushe J."/>
            <person name="Hartskeerl R.A."/>
            <person name="Ahmed A."/>
            <person name="van der Linden H."/>
            <person name="Goris M.G.A."/>
            <person name="Vinetz J.M."/>
            <person name="Sutton G.G."/>
            <person name="Nierman W.C."/>
            <person name="Fouts D.E."/>
        </authorList>
    </citation>
    <scope>NUCLEOTIDE SEQUENCE [LARGE SCALE GENOMIC DNA]</scope>
    <source>
        <strain evidence="1 2">Sao Paulo</strain>
    </source>
</reference>
<dbReference type="Proteomes" id="UP000013996">
    <property type="component" value="Unassembled WGS sequence"/>
</dbReference>
<evidence type="ECO:0000313" key="1">
    <source>
        <dbReference type="EMBL" id="EOQ89196.1"/>
    </source>
</evidence>
<comment type="caution">
    <text evidence="1">The sequence shown here is derived from an EMBL/GenBank/DDBJ whole genome shotgun (WGS) entry which is preliminary data.</text>
</comment>
<protein>
    <submittedName>
        <fullName evidence="1">Uncharacterized protein</fullName>
    </submittedName>
</protein>
<sequence length="44" mass="5089">MAIRSLPRQGSFDLTMSESSLIVKKEILKMRKFPGFTRNSDQFP</sequence>
<name>A0A5E8HGT4_9LEPT</name>
<organism evidence="1 2">
    <name type="scientific">Leptospira yanagawae serovar Saopaulo str. Sao Paulo = ATCC 700523</name>
    <dbReference type="NCBI Taxonomy" id="1249483"/>
    <lineage>
        <taxon>Bacteria</taxon>
        <taxon>Pseudomonadati</taxon>
        <taxon>Spirochaetota</taxon>
        <taxon>Spirochaetia</taxon>
        <taxon>Leptospirales</taxon>
        <taxon>Leptospiraceae</taxon>
        <taxon>Leptospira</taxon>
    </lineage>
</organism>